<organism evidence="6 7">
    <name type="scientific">Dissostichus eleginoides</name>
    <name type="common">Patagonian toothfish</name>
    <name type="synonym">Dissostichus amissus</name>
    <dbReference type="NCBI Taxonomy" id="100907"/>
    <lineage>
        <taxon>Eukaryota</taxon>
        <taxon>Metazoa</taxon>
        <taxon>Chordata</taxon>
        <taxon>Craniata</taxon>
        <taxon>Vertebrata</taxon>
        <taxon>Euteleostomi</taxon>
        <taxon>Actinopterygii</taxon>
        <taxon>Neopterygii</taxon>
        <taxon>Teleostei</taxon>
        <taxon>Neoteleostei</taxon>
        <taxon>Acanthomorphata</taxon>
        <taxon>Eupercaria</taxon>
        <taxon>Perciformes</taxon>
        <taxon>Notothenioidei</taxon>
        <taxon>Nototheniidae</taxon>
        <taxon>Dissostichus</taxon>
    </lineage>
</organism>
<dbReference type="Proteomes" id="UP001228049">
    <property type="component" value="Unassembled WGS sequence"/>
</dbReference>
<evidence type="ECO:0000256" key="1">
    <source>
        <dbReference type="ARBA" id="ARBA00022588"/>
    </source>
</evidence>
<dbReference type="FunFam" id="1.25.40.10:FF:000036">
    <property type="entry name" value="interferon-induced protein with tetratricopeptide repeats 5"/>
    <property type="match status" value="1"/>
</dbReference>
<evidence type="ECO:0000256" key="4">
    <source>
        <dbReference type="ARBA" id="ARBA00022859"/>
    </source>
</evidence>
<name>A0AAD9CCX7_DISEL</name>
<accession>A0AAD9CCX7</accession>
<dbReference type="GO" id="GO:0051607">
    <property type="term" value="P:defense response to virus"/>
    <property type="evidence" value="ECO:0007669"/>
    <property type="project" value="TreeGrafter"/>
</dbReference>
<dbReference type="Gene3D" id="1.25.40.10">
    <property type="entry name" value="Tetratricopeptide repeat domain"/>
    <property type="match status" value="1"/>
</dbReference>
<keyword evidence="2" id="KW-0677">Repeat</keyword>
<evidence type="ECO:0000256" key="5">
    <source>
        <dbReference type="ARBA" id="ARBA00038336"/>
    </source>
</evidence>
<dbReference type="SUPFAM" id="SSF48452">
    <property type="entry name" value="TPR-like"/>
    <property type="match status" value="1"/>
</dbReference>
<dbReference type="EMBL" id="JASDAP010000007">
    <property type="protein sequence ID" value="KAK1900025.1"/>
    <property type="molecule type" value="Genomic_DNA"/>
</dbReference>
<dbReference type="GO" id="GO:0045087">
    <property type="term" value="P:innate immune response"/>
    <property type="evidence" value="ECO:0007669"/>
    <property type="project" value="UniProtKB-KW"/>
</dbReference>
<gene>
    <name evidence="6" type="ORF">KUDE01_000812</name>
</gene>
<dbReference type="InterPro" id="IPR011990">
    <property type="entry name" value="TPR-like_helical_dom_sf"/>
</dbReference>
<evidence type="ECO:0000313" key="7">
    <source>
        <dbReference type="Proteomes" id="UP001228049"/>
    </source>
</evidence>
<comment type="caution">
    <text evidence="6">The sequence shown here is derived from an EMBL/GenBank/DDBJ whole genome shotgun (WGS) entry which is preliminary data.</text>
</comment>
<evidence type="ECO:0000256" key="3">
    <source>
        <dbReference type="ARBA" id="ARBA00022803"/>
    </source>
</evidence>
<sequence length="409" mass="47559">MPLPLLQRASNEVQEGKSLRAVAKSHDICHVTLYRFHKKRLSAAQTLVSRLEALQCHFTWDLDLSRSLLLRCRDKLLDIGTENGNKWLGHIYNLRGFIQYKLGSNEDAQSFFNKATEAFSQIKNTDEGPWLVVNYGNLAWLHHHLGDQAESEAYLSKVNALNKKYPSPSQEELHPEIYAEKAYTLMTFNGDMNLVADYFQRAIEMQPDRVEWNSWHVLALTYANKRSSTGLEDDIFKKMRIAQEQDPENLYLAAHYLWQRAKRGESIEDEARELATKVLRSPVGSYSGLKPLLWVYRKYISDDEDIDLAEEALKNHPDERYLKRRAALCYEKRLFFSDSPTTTSMLDRAVSLHQEDGRMSIRYHMKAANIQHQSFVRESSIKVLEKIRDRGRDRMCGEIRKFLADLQEP</sequence>
<dbReference type="PANTHER" id="PTHR10271:SF14">
    <property type="entry name" value="INTERFERON-INDUCED PROTEIN WITH TETRATRICOPEPTIDE REPEATS-RELATED"/>
    <property type="match status" value="1"/>
</dbReference>
<evidence type="ECO:0000313" key="6">
    <source>
        <dbReference type="EMBL" id="KAK1900025.1"/>
    </source>
</evidence>
<keyword evidence="3" id="KW-0802">TPR repeat</keyword>
<evidence type="ECO:0000256" key="2">
    <source>
        <dbReference type="ARBA" id="ARBA00022737"/>
    </source>
</evidence>
<reference evidence="6" key="1">
    <citation type="submission" date="2023-04" db="EMBL/GenBank/DDBJ databases">
        <title>Chromosome-level genome of Chaenocephalus aceratus.</title>
        <authorList>
            <person name="Park H."/>
        </authorList>
    </citation>
    <scope>NUCLEOTIDE SEQUENCE</scope>
    <source>
        <strain evidence="6">DE</strain>
        <tissue evidence="6">Muscle</tissue>
    </source>
</reference>
<keyword evidence="7" id="KW-1185">Reference proteome</keyword>
<dbReference type="GO" id="GO:0005829">
    <property type="term" value="C:cytosol"/>
    <property type="evidence" value="ECO:0007669"/>
    <property type="project" value="TreeGrafter"/>
</dbReference>
<protein>
    <submittedName>
        <fullName evidence="6">Interferon-induced protein with tetratricopeptide repeats 5</fullName>
    </submittedName>
</protein>
<comment type="similarity">
    <text evidence="5">Belongs to the IFIT family.</text>
</comment>
<proteinExistence type="inferred from homology"/>
<dbReference type="Pfam" id="PF13424">
    <property type="entry name" value="TPR_12"/>
    <property type="match status" value="1"/>
</dbReference>
<keyword evidence="4" id="KW-0391">Immunity</keyword>
<keyword evidence="1" id="KW-0399">Innate immunity</keyword>
<dbReference type="PANTHER" id="PTHR10271">
    <property type="entry name" value="INTERFERON-INDUCED PROTEIN WITH TETRATRICOPEPTIDE REPEATS"/>
    <property type="match status" value="1"/>
</dbReference>
<dbReference type="AlphaFoldDB" id="A0AAD9CCX7"/>